<evidence type="ECO:0000256" key="1">
    <source>
        <dbReference type="SAM" id="MobiDB-lite"/>
    </source>
</evidence>
<protein>
    <submittedName>
        <fullName evidence="2">Uncharacterized protein</fullName>
    </submittedName>
</protein>
<evidence type="ECO:0000313" key="2">
    <source>
        <dbReference type="EMBL" id="VAX42717.1"/>
    </source>
</evidence>
<accession>A0A3B1E967</accession>
<gene>
    <name evidence="2" type="ORF">MNBD_PLANCTO03-1098</name>
</gene>
<name>A0A3B1E967_9ZZZZ</name>
<dbReference type="AlphaFoldDB" id="A0A3B1E967"/>
<feature type="region of interest" description="Disordered" evidence="1">
    <location>
        <begin position="365"/>
        <end position="392"/>
    </location>
</feature>
<dbReference type="EMBL" id="UOGK01000742">
    <property type="protein sequence ID" value="VAX42717.1"/>
    <property type="molecule type" value="Genomic_DNA"/>
</dbReference>
<organism evidence="2">
    <name type="scientific">hydrothermal vent metagenome</name>
    <dbReference type="NCBI Taxonomy" id="652676"/>
    <lineage>
        <taxon>unclassified sequences</taxon>
        <taxon>metagenomes</taxon>
        <taxon>ecological metagenomes</taxon>
    </lineage>
</organism>
<reference evidence="2" key="1">
    <citation type="submission" date="2018-06" db="EMBL/GenBank/DDBJ databases">
        <authorList>
            <person name="Zhirakovskaya E."/>
        </authorList>
    </citation>
    <scope>NUCLEOTIDE SEQUENCE</scope>
</reference>
<feature type="compositionally biased region" description="Polar residues" evidence="1">
    <location>
        <begin position="377"/>
        <end position="392"/>
    </location>
</feature>
<sequence length="392" mass="43353">MNRLCQATVPLLFLALVGSPAVAQPEPSFDLSAAEAAEVLDAMAPTNAALVYYQIFLQPTDPRLIGARYFYEGEEIDEQTIEYAGMTPEEGKQVLIDAQDSIEKYIWAASLPECDFGLQYQDGWVMLLPHIQKLRDICRTLSADAYRLAADGEYDKAADRLEAIYNIGQQIKDDRVLISSMVSLAMAAYANSGVQYMVEHDQLTEQGRDRFITKLEAIQTDDPFNLLDSMVMENTISLGWIARELAEGRSAEQLMELLQDADNPAMTFRMDDKDNRNASRSIEKATLLQDAERMSEYYKQVVAFWNDPDAVTKLEALGAIAEIGGFGEIGRVLTSATSRVKQSELVFATDLDDTLDALYAYRPTAGTDDAKADDSDTVSPSTPAATDPASQR</sequence>
<proteinExistence type="predicted"/>